<dbReference type="CDD" id="cd00110">
    <property type="entry name" value="LamG"/>
    <property type="match status" value="1"/>
</dbReference>
<dbReference type="Pfam" id="PF13385">
    <property type="entry name" value="Laminin_G_3"/>
    <property type="match status" value="2"/>
</dbReference>
<dbReference type="Proteomes" id="UP000034531">
    <property type="component" value="Unassembled WGS sequence"/>
</dbReference>
<dbReference type="PANTHER" id="PTHR42535">
    <property type="entry name" value="OOKINETE PROTEIN, PUTATIVE-RELATED"/>
    <property type="match status" value="1"/>
</dbReference>
<dbReference type="InterPro" id="IPR006558">
    <property type="entry name" value="LamG-like"/>
</dbReference>
<name>A0A0G0RDZ6_9BACT</name>
<protein>
    <recommendedName>
        <fullName evidence="4">Laminin G domain-containing protein</fullName>
    </recommendedName>
</protein>
<keyword evidence="1" id="KW-0732">Signal</keyword>
<feature type="domain" description="Laminin G" evidence="4">
    <location>
        <begin position="80"/>
        <end position="266"/>
    </location>
</feature>
<dbReference type="PANTHER" id="PTHR42535:SF2">
    <property type="entry name" value="CHROMOSOME UNDETERMINED SCAFFOLD_146, WHOLE GENOME SHOTGUN SEQUENCE"/>
    <property type="match status" value="1"/>
</dbReference>
<dbReference type="InterPro" id="IPR001791">
    <property type="entry name" value="Laminin_G"/>
</dbReference>
<feature type="non-terminal residue" evidence="5">
    <location>
        <position position="512"/>
    </location>
</feature>
<dbReference type="Gene3D" id="2.60.120.200">
    <property type="match status" value="2"/>
</dbReference>
<evidence type="ECO:0000256" key="3">
    <source>
        <dbReference type="SAM" id="Phobius"/>
    </source>
</evidence>
<accession>A0A0G0RDZ6</accession>
<comment type="caution">
    <text evidence="5">The sequence shown here is derived from an EMBL/GenBank/DDBJ whole genome shotgun (WGS) entry which is preliminary data.</text>
</comment>
<sequence length="512" mass="55723">MWPILKKSSRKQRFIVLGIILLIVVPLVTNTFLQRQKEAKADSLLKFDEGYGTAVNDSSGSASGTITGATWKTEDLCFDEKCLYFDGSDWINFGDEATYNFASSTDFTIEFWFRHAPATATEVIIQKYEGTGGDGGYRVQMESDGDISFGVDDANGSFADDNIVSTAANYDDNNWHHVSAVKDGTTGIYLYIDAQLIVSDTTIGSIGDLTNNDTFYIGDSDGTDNADEYIGFLDEVKVYTTSARNALEIKSDYTGATPNRGTTASFGPDQSYLSNGLVGYWKMDETSGNAIDSSGNGHTGTWAGTGSHYPAGKYGNGGGYNGTDDYITLGTVNLFDGGTEFTFSSWISPGFDQTHGTSRRIFNSAGGQYPYLFYRTDSNDMEFTVPTSSGAISVLTQGLTWTTNTWHHILGTYDGNTIKIYWDGVLQNSTAQSGTLNTNSSSFYIGTGLPSTQAWLGNLDETRIYNRALSPAEVRDLYNWAPGPVAYWKMDEGGWTNNCTTDIVFDSSGNGL</sequence>
<keyword evidence="3" id="KW-0812">Transmembrane</keyword>
<evidence type="ECO:0000256" key="1">
    <source>
        <dbReference type="ARBA" id="ARBA00022729"/>
    </source>
</evidence>
<keyword evidence="2" id="KW-1015">Disulfide bond</keyword>
<organism evidence="5 6">
    <name type="scientific">Candidatus Curtissbacteria bacterium GW2011_GWA1_40_16</name>
    <dbReference type="NCBI Taxonomy" id="1618405"/>
    <lineage>
        <taxon>Bacteria</taxon>
        <taxon>Candidatus Curtissiibacteriota</taxon>
    </lineage>
</organism>
<dbReference type="EMBL" id="LBYI01000050">
    <property type="protein sequence ID" value="KKR48096.1"/>
    <property type="molecule type" value="Genomic_DNA"/>
</dbReference>
<reference evidence="5 6" key="1">
    <citation type="journal article" date="2015" name="Nature">
        <title>rRNA introns, odd ribosomes, and small enigmatic genomes across a large radiation of phyla.</title>
        <authorList>
            <person name="Brown C.T."/>
            <person name="Hug L.A."/>
            <person name="Thomas B.C."/>
            <person name="Sharon I."/>
            <person name="Castelle C.J."/>
            <person name="Singh A."/>
            <person name="Wilkins M.J."/>
            <person name="Williams K.H."/>
            <person name="Banfield J.F."/>
        </authorList>
    </citation>
    <scope>NUCLEOTIDE SEQUENCE [LARGE SCALE GENOMIC DNA]</scope>
</reference>
<dbReference type="PROSITE" id="PS50025">
    <property type="entry name" value="LAM_G_DOMAIN"/>
    <property type="match status" value="1"/>
</dbReference>
<evidence type="ECO:0000256" key="2">
    <source>
        <dbReference type="ARBA" id="ARBA00023157"/>
    </source>
</evidence>
<dbReference type="InterPro" id="IPR013320">
    <property type="entry name" value="ConA-like_dom_sf"/>
</dbReference>
<dbReference type="SMART" id="SM00560">
    <property type="entry name" value="LamGL"/>
    <property type="match status" value="2"/>
</dbReference>
<keyword evidence="3" id="KW-0472">Membrane</keyword>
<feature type="transmembrane region" description="Helical" evidence="3">
    <location>
        <begin position="14"/>
        <end position="33"/>
    </location>
</feature>
<gene>
    <name evidence="5" type="ORF">UT84_C0050G0002</name>
</gene>
<dbReference type="SUPFAM" id="SSF49899">
    <property type="entry name" value="Concanavalin A-like lectins/glucanases"/>
    <property type="match status" value="2"/>
</dbReference>
<evidence type="ECO:0000313" key="5">
    <source>
        <dbReference type="EMBL" id="KKR48096.1"/>
    </source>
</evidence>
<proteinExistence type="predicted"/>
<evidence type="ECO:0000313" key="6">
    <source>
        <dbReference type="Proteomes" id="UP000034531"/>
    </source>
</evidence>
<dbReference type="AlphaFoldDB" id="A0A0G0RDZ6"/>
<keyword evidence="3" id="KW-1133">Transmembrane helix</keyword>
<evidence type="ECO:0000259" key="4">
    <source>
        <dbReference type="PROSITE" id="PS50025"/>
    </source>
</evidence>